<dbReference type="AlphaFoldDB" id="X1BCS0"/>
<name>X1BCS0_9ZZZZ</name>
<dbReference type="EMBL" id="BART01004346">
    <property type="protein sequence ID" value="GAG69786.1"/>
    <property type="molecule type" value="Genomic_DNA"/>
</dbReference>
<sequence>MKSRNFEERTAQFLRECGISGKSALDIGARYSPEYGAGLFAGLQEFGVEDYTILEIFNGYVKELKEHDYSVVQGDVRQIQRYFLPESFDIVCWVHGPEHLNNFTEICESIDKLKRLTKQWLIISFPIGEEKQGAIDGNPYQRHRYTIPSVQKILDCFNKKDNVRYTAYKRLPRKTGHYTTKFNPNAVIVYEGRLQNLDKRTEIKTSS</sequence>
<dbReference type="InterPro" id="IPR029063">
    <property type="entry name" value="SAM-dependent_MTases_sf"/>
</dbReference>
<proteinExistence type="predicted"/>
<dbReference type="SUPFAM" id="SSF53335">
    <property type="entry name" value="S-adenosyl-L-methionine-dependent methyltransferases"/>
    <property type="match status" value="1"/>
</dbReference>
<accession>X1BCS0</accession>
<evidence type="ECO:0000313" key="1">
    <source>
        <dbReference type="EMBL" id="GAG69786.1"/>
    </source>
</evidence>
<gene>
    <name evidence="1" type="ORF">S01H4_10995</name>
</gene>
<evidence type="ECO:0008006" key="2">
    <source>
        <dbReference type="Google" id="ProtNLM"/>
    </source>
</evidence>
<comment type="caution">
    <text evidence="1">The sequence shown here is derived from an EMBL/GenBank/DDBJ whole genome shotgun (WGS) entry which is preliminary data.</text>
</comment>
<protein>
    <recommendedName>
        <fullName evidence="2">Methyltransferase type 11 domain-containing protein</fullName>
    </recommendedName>
</protein>
<reference evidence="1" key="1">
    <citation type="journal article" date="2014" name="Front. Microbiol.">
        <title>High frequency of phylogenetically diverse reductive dehalogenase-homologous genes in deep subseafloor sedimentary metagenomes.</title>
        <authorList>
            <person name="Kawai M."/>
            <person name="Futagami T."/>
            <person name="Toyoda A."/>
            <person name="Takaki Y."/>
            <person name="Nishi S."/>
            <person name="Hori S."/>
            <person name="Arai W."/>
            <person name="Tsubouchi T."/>
            <person name="Morono Y."/>
            <person name="Uchiyama I."/>
            <person name="Ito T."/>
            <person name="Fujiyama A."/>
            <person name="Inagaki F."/>
            <person name="Takami H."/>
        </authorList>
    </citation>
    <scope>NUCLEOTIDE SEQUENCE</scope>
    <source>
        <strain evidence="1">Expedition CK06-06</strain>
    </source>
</reference>
<dbReference type="Gene3D" id="3.40.50.150">
    <property type="entry name" value="Vaccinia Virus protein VP39"/>
    <property type="match status" value="1"/>
</dbReference>
<organism evidence="1">
    <name type="scientific">marine sediment metagenome</name>
    <dbReference type="NCBI Taxonomy" id="412755"/>
    <lineage>
        <taxon>unclassified sequences</taxon>
        <taxon>metagenomes</taxon>
        <taxon>ecological metagenomes</taxon>
    </lineage>
</organism>